<dbReference type="STRING" id="1385512.N784_02625"/>
<dbReference type="Gene3D" id="3.30.200.20">
    <property type="entry name" value="Phosphorylase Kinase, domain 1"/>
    <property type="match status" value="1"/>
</dbReference>
<dbReference type="NCBIfam" id="TIGR02906">
    <property type="entry name" value="spore_CotS"/>
    <property type="match status" value="1"/>
</dbReference>
<dbReference type="Gene3D" id="3.90.1200.10">
    <property type="match status" value="1"/>
</dbReference>
<dbReference type="InterPro" id="IPR014255">
    <property type="entry name" value="Spore_coat_CotS"/>
</dbReference>
<dbReference type="eggNOG" id="COG2334">
    <property type="taxonomic scope" value="Bacteria"/>
</dbReference>
<dbReference type="GO" id="GO:0042601">
    <property type="term" value="C:endospore-forming forespore"/>
    <property type="evidence" value="ECO:0007669"/>
    <property type="project" value="TreeGrafter"/>
</dbReference>
<keyword evidence="1" id="KW-0946">Virion</keyword>
<dbReference type="InterPro" id="IPR047175">
    <property type="entry name" value="CotS-like"/>
</dbReference>
<evidence type="ECO:0000313" key="2">
    <source>
        <dbReference type="Proteomes" id="UP000030401"/>
    </source>
</evidence>
<sequence>MVTMQIVPWEIEEEVDDFFVPDYIVDIGLEVLNQYDLHVHQIEIVTTKPDKGGAIWKIETNQGPMSFKLLHRRPTRSMFSLGAQEYVVDVKQARVPPIIQTKDGKNFVEAGGKLWFVAKWIESLQPVTKDLEGAKQLCFALGEFHRLTQGYVPPEKAENASRIHKWPRNYEKTILKMDWFRTIATLYSEMPASSTIISVVDQFQEQAKESYERLKQSSYSELIQYQEKEWGLVHQDYGWSNAQMGENGMWIIDLDGVSFDIPIRDLRKLITGTMADLFRWDANWVREMIKSYHEANPISAALYDLLMIDLSMPNEFYKNVKEMLYEPEFFLTEETSSMIDMIVALDETKWPVLNEVQNDWKGGVES</sequence>
<accession>A0A0A5HTV6</accession>
<keyword evidence="1" id="KW-0167">Capsid protein</keyword>
<dbReference type="SUPFAM" id="SSF56112">
    <property type="entry name" value="Protein kinase-like (PK-like)"/>
    <property type="match status" value="1"/>
</dbReference>
<organism evidence="1 2">
    <name type="scientific">Pontibacillus litoralis JSM 072002</name>
    <dbReference type="NCBI Taxonomy" id="1385512"/>
    <lineage>
        <taxon>Bacteria</taxon>
        <taxon>Bacillati</taxon>
        <taxon>Bacillota</taxon>
        <taxon>Bacilli</taxon>
        <taxon>Bacillales</taxon>
        <taxon>Bacillaceae</taxon>
        <taxon>Pontibacillus</taxon>
    </lineage>
</organism>
<dbReference type="PANTHER" id="PTHR39179">
    <property type="entry name" value="SPORE COAT PROTEIN I"/>
    <property type="match status" value="1"/>
</dbReference>
<dbReference type="InterPro" id="IPR011009">
    <property type="entry name" value="Kinase-like_dom_sf"/>
</dbReference>
<reference evidence="1 2" key="1">
    <citation type="submission" date="2013-08" db="EMBL/GenBank/DDBJ databases">
        <authorList>
            <person name="Huang J."/>
            <person name="Wang G."/>
        </authorList>
    </citation>
    <scope>NUCLEOTIDE SEQUENCE [LARGE SCALE GENOMIC DNA]</scope>
    <source>
        <strain evidence="1 2">JSM 072002</strain>
    </source>
</reference>
<dbReference type="AlphaFoldDB" id="A0A0A5HTV6"/>
<name>A0A0A5HTV6_9BACI</name>
<dbReference type="Proteomes" id="UP000030401">
    <property type="component" value="Unassembled WGS sequence"/>
</dbReference>
<keyword evidence="2" id="KW-1185">Reference proteome</keyword>
<proteinExistence type="predicted"/>
<gene>
    <name evidence="1" type="ORF">N784_02625</name>
</gene>
<dbReference type="EMBL" id="AVPG01000009">
    <property type="protein sequence ID" value="KGX87032.1"/>
    <property type="molecule type" value="Genomic_DNA"/>
</dbReference>
<protein>
    <submittedName>
        <fullName evidence="1">Spore coat protein CotS</fullName>
    </submittedName>
</protein>
<comment type="caution">
    <text evidence="1">The sequence shown here is derived from an EMBL/GenBank/DDBJ whole genome shotgun (WGS) entry which is preliminary data.</text>
</comment>
<dbReference type="PANTHER" id="PTHR39179:SF1">
    <property type="entry name" value="SPORE COAT PROTEIN I"/>
    <property type="match status" value="1"/>
</dbReference>
<evidence type="ECO:0000313" key="1">
    <source>
        <dbReference type="EMBL" id="KGX87032.1"/>
    </source>
</evidence>